<evidence type="ECO:0000256" key="15">
    <source>
        <dbReference type="ARBA" id="ARBA00048586"/>
    </source>
</evidence>
<evidence type="ECO:0000256" key="8">
    <source>
        <dbReference type="ARBA" id="ARBA00022679"/>
    </source>
</evidence>
<evidence type="ECO:0000256" key="10">
    <source>
        <dbReference type="ARBA" id="ARBA00022989"/>
    </source>
</evidence>
<dbReference type="InterPro" id="IPR000462">
    <property type="entry name" value="CDP-OH_P_trans"/>
</dbReference>
<comment type="subcellular location">
    <subcellularLocation>
        <location evidence="2">Membrane</location>
        <topology evidence="2">Multi-pass membrane protein</topology>
    </subcellularLocation>
</comment>
<dbReference type="InterPro" id="IPR048254">
    <property type="entry name" value="CDP_ALCOHOL_P_TRANSF_CS"/>
</dbReference>
<evidence type="ECO:0000256" key="13">
    <source>
        <dbReference type="ARBA" id="ARBA00023209"/>
    </source>
</evidence>
<evidence type="ECO:0000256" key="6">
    <source>
        <dbReference type="ARBA" id="ARBA00014944"/>
    </source>
</evidence>
<evidence type="ECO:0000313" key="20">
    <source>
        <dbReference type="Proteomes" id="UP000736583"/>
    </source>
</evidence>
<keyword evidence="10 18" id="KW-1133">Transmembrane helix</keyword>
<evidence type="ECO:0000256" key="16">
    <source>
        <dbReference type="NCBIfam" id="TIGR00560"/>
    </source>
</evidence>
<dbReference type="InterPro" id="IPR004570">
    <property type="entry name" value="Phosphatidylglycerol_P_synth"/>
</dbReference>
<evidence type="ECO:0000256" key="7">
    <source>
        <dbReference type="ARBA" id="ARBA00022516"/>
    </source>
</evidence>
<feature type="transmembrane region" description="Helical" evidence="18">
    <location>
        <begin position="7"/>
        <end position="23"/>
    </location>
</feature>
<evidence type="ECO:0000256" key="5">
    <source>
        <dbReference type="ARBA" id="ARBA00013170"/>
    </source>
</evidence>
<organism evidence="19 20">
    <name type="scientific">Clostridium simiarum</name>
    <dbReference type="NCBI Taxonomy" id="2841506"/>
    <lineage>
        <taxon>Bacteria</taxon>
        <taxon>Bacillati</taxon>
        <taxon>Bacillota</taxon>
        <taxon>Clostridia</taxon>
        <taxon>Eubacteriales</taxon>
        <taxon>Clostridiaceae</taxon>
        <taxon>Clostridium</taxon>
    </lineage>
</organism>
<evidence type="ECO:0000256" key="1">
    <source>
        <dbReference type="ARBA" id="ARBA00003973"/>
    </source>
</evidence>
<accession>A0ABS6F1H8</accession>
<comment type="pathway">
    <text evidence="3">Phospholipid metabolism; phosphatidylglycerol biosynthesis; phosphatidylglycerol from CDP-diacylglycerol: step 1/2.</text>
</comment>
<reference evidence="19 20" key="1">
    <citation type="submission" date="2021-06" db="EMBL/GenBank/DDBJ databases">
        <authorList>
            <person name="Sun Q."/>
            <person name="Li D."/>
        </authorList>
    </citation>
    <scope>NUCLEOTIDE SEQUENCE [LARGE SCALE GENOMIC DNA]</scope>
    <source>
        <strain evidence="19 20">MSJ-4</strain>
    </source>
</reference>
<protein>
    <recommendedName>
        <fullName evidence="6 16">CDP-diacylglycerol--glycerol-3-phosphate 3-phosphatidyltransferase</fullName>
        <ecNumber evidence="5 16">2.7.8.5</ecNumber>
    </recommendedName>
</protein>
<dbReference type="Pfam" id="PF01066">
    <property type="entry name" value="CDP-OH_P_transf"/>
    <property type="match status" value="1"/>
</dbReference>
<dbReference type="PIRSF" id="PIRSF000847">
    <property type="entry name" value="Phos_ph_gly_syn"/>
    <property type="match status" value="1"/>
</dbReference>
<comment type="caution">
    <text evidence="19">The sequence shown here is derived from an EMBL/GenBank/DDBJ whole genome shotgun (WGS) entry which is preliminary data.</text>
</comment>
<evidence type="ECO:0000256" key="12">
    <source>
        <dbReference type="ARBA" id="ARBA00023136"/>
    </source>
</evidence>
<keyword evidence="11" id="KW-0443">Lipid metabolism</keyword>
<feature type="transmembrane region" description="Helical" evidence="18">
    <location>
        <begin position="119"/>
        <end position="138"/>
    </location>
</feature>
<evidence type="ECO:0000256" key="17">
    <source>
        <dbReference type="RuleBase" id="RU003750"/>
    </source>
</evidence>
<sequence length="172" mass="19331">MNIPNMLTIFRLLLIPVFLVVFFSNVPNYLLYSIVVFLVAGATDVLDGYIARKYDMVTKWGIVLDPLADKLMLLTVLFSLSYKGIIPYSIFIIVCSKEVLMIISGIFLYKKDTVIPSNFFGKASTVLFYVSILTVAFNKNIGKILLDIAVISAIIALINYAIIYLKNQKNNN</sequence>
<feature type="transmembrane region" description="Helical" evidence="18">
    <location>
        <begin position="62"/>
        <end position="82"/>
    </location>
</feature>
<evidence type="ECO:0000256" key="14">
    <source>
        <dbReference type="ARBA" id="ARBA00023264"/>
    </source>
</evidence>
<evidence type="ECO:0000256" key="2">
    <source>
        <dbReference type="ARBA" id="ARBA00004141"/>
    </source>
</evidence>
<evidence type="ECO:0000313" key="19">
    <source>
        <dbReference type="EMBL" id="MBU5592348.1"/>
    </source>
</evidence>
<keyword evidence="13" id="KW-0594">Phospholipid biosynthesis</keyword>
<keyword evidence="8 17" id="KW-0808">Transferase</keyword>
<dbReference type="NCBIfam" id="TIGR00560">
    <property type="entry name" value="pgsA"/>
    <property type="match status" value="1"/>
</dbReference>
<evidence type="ECO:0000256" key="3">
    <source>
        <dbReference type="ARBA" id="ARBA00005042"/>
    </source>
</evidence>
<evidence type="ECO:0000256" key="18">
    <source>
        <dbReference type="SAM" id="Phobius"/>
    </source>
</evidence>
<keyword evidence="14" id="KW-1208">Phospholipid metabolism</keyword>
<proteinExistence type="inferred from homology"/>
<feature type="transmembrane region" description="Helical" evidence="18">
    <location>
        <begin position="29"/>
        <end position="50"/>
    </location>
</feature>
<dbReference type="PANTHER" id="PTHR14269:SF62">
    <property type="entry name" value="CDP-DIACYLGLYCEROL--GLYCEROL-3-PHOSPHATE 3-PHOSPHATIDYLTRANSFERASE 1, CHLOROPLASTIC"/>
    <property type="match status" value="1"/>
</dbReference>
<dbReference type="InterPro" id="IPR050324">
    <property type="entry name" value="CDP-alcohol_PTase-I"/>
</dbReference>
<dbReference type="Gene3D" id="1.20.120.1760">
    <property type="match status" value="1"/>
</dbReference>
<keyword evidence="7" id="KW-0444">Lipid biosynthesis</keyword>
<dbReference type="EC" id="2.7.8.5" evidence="5 16"/>
<evidence type="ECO:0000256" key="9">
    <source>
        <dbReference type="ARBA" id="ARBA00022692"/>
    </source>
</evidence>
<comment type="function">
    <text evidence="1">This protein catalyzes the committed step to the synthesis of the acidic phospholipids.</text>
</comment>
<keyword evidence="12 18" id="KW-0472">Membrane</keyword>
<dbReference type="RefSeq" id="WP_032123358.1">
    <property type="nucleotide sequence ID" value="NZ_JAHLQL010000003.1"/>
</dbReference>
<name>A0ABS6F1H8_9CLOT</name>
<evidence type="ECO:0000256" key="11">
    <source>
        <dbReference type="ARBA" id="ARBA00023098"/>
    </source>
</evidence>
<dbReference type="GO" id="GO:0008444">
    <property type="term" value="F:CDP-diacylglycerol-glycerol-3-phosphate 3-phosphatidyltransferase activity"/>
    <property type="evidence" value="ECO:0007669"/>
    <property type="project" value="UniProtKB-EC"/>
</dbReference>
<keyword evidence="20" id="KW-1185">Reference proteome</keyword>
<feature type="transmembrane region" description="Helical" evidence="18">
    <location>
        <begin position="144"/>
        <end position="165"/>
    </location>
</feature>
<dbReference type="PANTHER" id="PTHR14269">
    <property type="entry name" value="CDP-DIACYLGLYCEROL--GLYCEROL-3-PHOSPHATE 3-PHOSPHATIDYLTRANSFERASE-RELATED"/>
    <property type="match status" value="1"/>
</dbReference>
<gene>
    <name evidence="19" type="primary">pgsA</name>
    <name evidence="19" type="ORF">KQI89_11325</name>
</gene>
<dbReference type="InterPro" id="IPR043130">
    <property type="entry name" value="CDP-OH_PTrfase_TM_dom"/>
</dbReference>
<dbReference type="EMBL" id="JAHLQL010000003">
    <property type="protein sequence ID" value="MBU5592348.1"/>
    <property type="molecule type" value="Genomic_DNA"/>
</dbReference>
<evidence type="ECO:0000256" key="4">
    <source>
        <dbReference type="ARBA" id="ARBA00010441"/>
    </source>
</evidence>
<comment type="similarity">
    <text evidence="4 17">Belongs to the CDP-alcohol phosphatidyltransferase class-I family.</text>
</comment>
<dbReference type="PROSITE" id="PS00379">
    <property type="entry name" value="CDP_ALCOHOL_P_TRANSF"/>
    <property type="match status" value="1"/>
</dbReference>
<comment type="catalytic activity">
    <reaction evidence="15">
        <text>a CDP-1,2-diacyl-sn-glycerol + sn-glycerol 3-phosphate = a 1,2-diacyl-sn-glycero-3-phospho-(1'-sn-glycero-3'-phosphate) + CMP + H(+)</text>
        <dbReference type="Rhea" id="RHEA:12593"/>
        <dbReference type="ChEBI" id="CHEBI:15378"/>
        <dbReference type="ChEBI" id="CHEBI:57597"/>
        <dbReference type="ChEBI" id="CHEBI:58332"/>
        <dbReference type="ChEBI" id="CHEBI:60110"/>
        <dbReference type="ChEBI" id="CHEBI:60377"/>
        <dbReference type="EC" id="2.7.8.5"/>
    </reaction>
</comment>
<dbReference type="Proteomes" id="UP000736583">
    <property type="component" value="Unassembled WGS sequence"/>
</dbReference>
<keyword evidence="9 18" id="KW-0812">Transmembrane</keyword>